<keyword evidence="7" id="KW-1185">Reference proteome</keyword>
<evidence type="ECO:0000256" key="4">
    <source>
        <dbReference type="ARBA" id="ARBA00023136"/>
    </source>
</evidence>
<dbReference type="Pfam" id="PF10292">
    <property type="entry name" value="7TM_GPCR_Srab"/>
    <property type="match status" value="1"/>
</dbReference>
<keyword evidence="2 5" id="KW-0812">Transmembrane</keyword>
<dbReference type="InterPro" id="IPR052860">
    <property type="entry name" value="NRL-GPCR1"/>
</dbReference>
<proteinExistence type="predicted"/>
<feature type="transmembrane region" description="Helical" evidence="5">
    <location>
        <begin position="167"/>
        <end position="192"/>
    </location>
</feature>
<evidence type="ECO:0000259" key="6">
    <source>
        <dbReference type="PROSITE" id="PS50262"/>
    </source>
</evidence>
<evidence type="ECO:0000256" key="1">
    <source>
        <dbReference type="ARBA" id="ARBA00004141"/>
    </source>
</evidence>
<accession>A0A1I7YVW5</accession>
<protein>
    <submittedName>
        <fullName evidence="8">G_PROTEIN_RECEP_F1_2 domain-containing protein</fullName>
    </submittedName>
</protein>
<comment type="subcellular location">
    <subcellularLocation>
        <location evidence="1">Membrane</location>
        <topology evidence="1">Multi-pass membrane protein</topology>
    </subcellularLocation>
</comment>
<evidence type="ECO:0000256" key="5">
    <source>
        <dbReference type="SAM" id="Phobius"/>
    </source>
</evidence>
<feature type="transmembrane region" description="Helical" evidence="5">
    <location>
        <begin position="129"/>
        <end position="147"/>
    </location>
</feature>
<feature type="transmembrane region" description="Helical" evidence="5">
    <location>
        <begin position="261"/>
        <end position="281"/>
    </location>
</feature>
<dbReference type="SUPFAM" id="SSF81321">
    <property type="entry name" value="Family A G protein-coupled receptor-like"/>
    <property type="match status" value="1"/>
</dbReference>
<evidence type="ECO:0000256" key="2">
    <source>
        <dbReference type="ARBA" id="ARBA00022692"/>
    </source>
</evidence>
<sequence>MISTTVLLLSRRQPIQRRVVIPIPSGHRTKTSFSTDHNGRVSMPTPQALLGCSCRSTVSSPYKEKDVFFIGFLWAPFKAPSTMWGFWEVAQKAIMWLEVFGYLLAAPLDIYLVCCLLKSGLLHGNLKIILINLSATCIVFACARLAFHFDGFLQHAGFGPDNIACRHVLSIAQLLYDSSCYMISTSMFLVTIERAIATCIPSSYEQQRGTRRVTMIVCLLWTVILGISVFNYFYYKVSVTSCDPSTAPPSISTLYSNSQHLLLLAGIATVGVSLAGIVSPLRASFSPSQFLSVLLFLNVKRRKKCDI</sequence>
<organism evidence="7 8">
    <name type="scientific">Steinernema glaseri</name>
    <dbReference type="NCBI Taxonomy" id="37863"/>
    <lineage>
        <taxon>Eukaryota</taxon>
        <taxon>Metazoa</taxon>
        <taxon>Ecdysozoa</taxon>
        <taxon>Nematoda</taxon>
        <taxon>Chromadorea</taxon>
        <taxon>Rhabditida</taxon>
        <taxon>Tylenchina</taxon>
        <taxon>Panagrolaimomorpha</taxon>
        <taxon>Strongyloidoidea</taxon>
        <taxon>Steinernematidae</taxon>
        <taxon>Steinernema</taxon>
    </lineage>
</organism>
<dbReference type="GO" id="GO:0016020">
    <property type="term" value="C:membrane"/>
    <property type="evidence" value="ECO:0007669"/>
    <property type="project" value="UniProtKB-SubCell"/>
</dbReference>
<dbReference type="AlphaFoldDB" id="A0A1I7YVW5"/>
<dbReference type="Gene3D" id="1.20.1070.10">
    <property type="entry name" value="Rhodopsin 7-helix transmembrane proteins"/>
    <property type="match status" value="1"/>
</dbReference>
<reference evidence="8" key="1">
    <citation type="submission" date="2016-11" db="UniProtKB">
        <authorList>
            <consortium name="WormBaseParasite"/>
        </authorList>
    </citation>
    <scope>IDENTIFICATION</scope>
</reference>
<feature type="transmembrane region" description="Helical" evidence="5">
    <location>
        <begin position="213"/>
        <end position="235"/>
    </location>
</feature>
<dbReference type="Proteomes" id="UP000095287">
    <property type="component" value="Unplaced"/>
</dbReference>
<name>A0A1I7YVW5_9BILA</name>
<dbReference type="InterPro" id="IPR019408">
    <property type="entry name" value="7TM_GPCR_serpentine_rcpt_Srab"/>
</dbReference>
<evidence type="ECO:0000256" key="3">
    <source>
        <dbReference type="ARBA" id="ARBA00022989"/>
    </source>
</evidence>
<evidence type="ECO:0000313" key="8">
    <source>
        <dbReference type="WBParaSite" id="L893_g2029.t1"/>
    </source>
</evidence>
<feature type="domain" description="G-protein coupled receptors family 1 profile" evidence="6">
    <location>
        <begin position="108"/>
        <end position="307"/>
    </location>
</feature>
<feature type="transmembrane region" description="Helical" evidence="5">
    <location>
        <begin position="93"/>
        <end position="117"/>
    </location>
</feature>
<dbReference type="WBParaSite" id="L893_g2029.t1">
    <property type="protein sequence ID" value="L893_g2029.t1"/>
    <property type="gene ID" value="L893_g2029"/>
</dbReference>
<dbReference type="InterPro" id="IPR017452">
    <property type="entry name" value="GPCR_Rhodpsn_7TM"/>
</dbReference>
<evidence type="ECO:0000313" key="7">
    <source>
        <dbReference type="Proteomes" id="UP000095287"/>
    </source>
</evidence>
<keyword evidence="3 5" id="KW-1133">Transmembrane helix</keyword>
<keyword evidence="4 5" id="KW-0472">Membrane</keyword>
<dbReference type="PANTHER" id="PTHR47521">
    <property type="entry name" value="SERPENTINE RECEPTOR, CLASS E (EPSILON)-RELATED"/>
    <property type="match status" value="1"/>
</dbReference>
<dbReference type="PROSITE" id="PS50262">
    <property type="entry name" value="G_PROTEIN_RECEP_F1_2"/>
    <property type="match status" value="1"/>
</dbReference>